<dbReference type="GO" id="GO:0032259">
    <property type="term" value="P:methylation"/>
    <property type="evidence" value="ECO:0007669"/>
    <property type="project" value="UniProtKB-KW"/>
</dbReference>
<evidence type="ECO:0000256" key="9">
    <source>
        <dbReference type="ARBA" id="ARBA00038126"/>
    </source>
</evidence>
<feature type="region of interest" description="Disordered" evidence="10">
    <location>
        <begin position="1"/>
        <end position="32"/>
    </location>
</feature>
<evidence type="ECO:0000256" key="4">
    <source>
        <dbReference type="ARBA" id="ARBA00022490"/>
    </source>
</evidence>
<organism evidence="11 12">
    <name type="scientific">Plectosphaerella plurivora</name>
    <dbReference type="NCBI Taxonomy" id="936078"/>
    <lineage>
        <taxon>Eukaryota</taxon>
        <taxon>Fungi</taxon>
        <taxon>Dikarya</taxon>
        <taxon>Ascomycota</taxon>
        <taxon>Pezizomycotina</taxon>
        <taxon>Sordariomycetes</taxon>
        <taxon>Hypocreomycetidae</taxon>
        <taxon>Glomerellales</taxon>
        <taxon>Plectosphaerellaceae</taxon>
        <taxon>Plectosphaerella</taxon>
    </lineage>
</organism>
<evidence type="ECO:0000256" key="3">
    <source>
        <dbReference type="ARBA" id="ARBA00012533"/>
    </source>
</evidence>
<evidence type="ECO:0000256" key="10">
    <source>
        <dbReference type="SAM" id="MobiDB-lite"/>
    </source>
</evidence>
<dbReference type="EMBL" id="JAGSXJ010000005">
    <property type="protein sequence ID" value="KAH6691693.1"/>
    <property type="molecule type" value="Genomic_DNA"/>
</dbReference>
<proteinExistence type="inferred from homology"/>
<dbReference type="AlphaFoldDB" id="A0A9P8VGN9"/>
<feature type="compositionally biased region" description="Polar residues" evidence="10">
    <location>
        <begin position="18"/>
        <end position="32"/>
    </location>
</feature>
<dbReference type="PANTHER" id="PTHR14614:SF39">
    <property type="entry name" value="HISTIDINE PROTEIN METHYLTRANSFERASE 1 HOMOLOG"/>
    <property type="match status" value="1"/>
</dbReference>
<keyword evidence="5" id="KW-0489">Methyltransferase</keyword>
<dbReference type="EC" id="2.1.1.85" evidence="3"/>
<evidence type="ECO:0000256" key="1">
    <source>
        <dbReference type="ARBA" id="ARBA00004123"/>
    </source>
</evidence>
<dbReference type="InterPro" id="IPR029063">
    <property type="entry name" value="SAM-dependent_MTases_sf"/>
</dbReference>
<keyword evidence="8" id="KW-0539">Nucleus</keyword>
<protein>
    <recommendedName>
        <fullName evidence="3">protein-histidine N-methyltransferase</fullName>
        <ecNumber evidence="3">2.1.1.85</ecNumber>
    </recommendedName>
</protein>
<dbReference type="GO" id="GO:0005737">
    <property type="term" value="C:cytoplasm"/>
    <property type="evidence" value="ECO:0007669"/>
    <property type="project" value="UniProtKB-SubCell"/>
</dbReference>
<sequence length="366" mass="39531">MATFSFGFGGDDIEDDGQNNVQTQATSTDPAATPLTSTAVASAFPVAGKPQLPAASHKLQDMLQKLPSKIAYGMLDMPMKDGSVIRVPRRELWDIKVQVMAEDDELGDGAEGLGDHDVKTGIYEGGFKSWESSVDLVKVLGQEGHLAKVGNSSLCVVELGCGTALPSLAVFSQAAQGSPTAQSAPLSIVVADYNPSVLQLATMPNFILTWALAQRHSCEALKDAFEMEDELELSPEVVDAFRDFLEKRRISLTFLSGGWSPEFITLLYNEAPDLGVLRNTLVLGAETIYSPFALESFNETIFRIMTREKTHDNSVCETIVAAKKLYFGVGGSLDDFIDRAKAKGAVIRPLMEETQGVWRGVVSCAL</sequence>
<evidence type="ECO:0000256" key="7">
    <source>
        <dbReference type="ARBA" id="ARBA00022691"/>
    </source>
</evidence>
<evidence type="ECO:0000313" key="12">
    <source>
        <dbReference type="Proteomes" id="UP000770015"/>
    </source>
</evidence>
<comment type="caution">
    <text evidence="11">The sequence shown here is derived from an EMBL/GenBank/DDBJ whole genome shotgun (WGS) entry which is preliminary data.</text>
</comment>
<dbReference type="GO" id="GO:0005634">
    <property type="term" value="C:nucleus"/>
    <property type="evidence" value="ECO:0007669"/>
    <property type="project" value="UniProtKB-SubCell"/>
</dbReference>
<dbReference type="Gene3D" id="3.40.50.150">
    <property type="entry name" value="Vaccinia Virus protein VP39"/>
    <property type="match status" value="1"/>
</dbReference>
<dbReference type="InterPro" id="IPR019410">
    <property type="entry name" value="Methyltransf_16"/>
</dbReference>
<evidence type="ECO:0000256" key="8">
    <source>
        <dbReference type="ARBA" id="ARBA00023242"/>
    </source>
</evidence>
<evidence type="ECO:0000256" key="6">
    <source>
        <dbReference type="ARBA" id="ARBA00022679"/>
    </source>
</evidence>
<keyword evidence="4" id="KW-0963">Cytoplasm</keyword>
<keyword evidence="6" id="KW-0808">Transferase</keyword>
<comment type="subcellular location">
    <subcellularLocation>
        <location evidence="2">Cytoplasm</location>
    </subcellularLocation>
    <subcellularLocation>
        <location evidence="1">Nucleus</location>
    </subcellularLocation>
</comment>
<evidence type="ECO:0000256" key="2">
    <source>
        <dbReference type="ARBA" id="ARBA00004496"/>
    </source>
</evidence>
<name>A0A9P8VGN9_9PEZI</name>
<accession>A0A9P8VGN9</accession>
<dbReference type="GO" id="GO:0018064">
    <property type="term" value="F:protein-L-histidine N-tele-methyltransferase activity"/>
    <property type="evidence" value="ECO:0007669"/>
    <property type="project" value="UniProtKB-EC"/>
</dbReference>
<keyword evidence="12" id="KW-1185">Reference proteome</keyword>
<comment type="similarity">
    <text evidence="9">Belongs to the methyltransferase superfamily. METTL18 family.</text>
</comment>
<evidence type="ECO:0000256" key="5">
    <source>
        <dbReference type="ARBA" id="ARBA00022603"/>
    </source>
</evidence>
<evidence type="ECO:0000313" key="11">
    <source>
        <dbReference type="EMBL" id="KAH6691693.1"/>
    </source>
</evidence>
<keyword evidence="7" id="KW-0949">S-adenosyl-L-methionine</keyword>
<dbReference type="OrthoDB" id="1723750at2759"/>
<dbReference type="Proteomes" id="UP000770015">
    <property type="component" value="Unassembled WGS sequence"/>
</dbReference>
<gene>
    <name evidence="11" type="ORF">F5X68DRAFT_188751</name>
</gene>
<dbReference type="PANTHER" id="PTHR14614">
    <property type="entry name" value="HEPATOCELLULAR CARCINOMA-ASSOCIATED ANTIGEN"/>
    <property type="match status" value="1"/>
</dbReference>
<reference evidence="11" key="1">
    <citation type="journal article" date="2021" name="Nat. Commun.">
        <title>Genetic determinants of endophytism in the Arabidopsis root mycobiome.</title>
        <authorList>
            <person name="Mesny F."/>
            <person name="Miyauchi S."/>
            <person name="Thiergart T."/>
            <person name="Pickel B."/>
            <person name="Atanasova L."/>
            <person name="Karlsson M."/>
            <person name="Huettel B."/>
            <person name="Barry K.W."/>
            <person name="Haridas S."/>
            <person name="Chen C."/>
            <person name="Bauer D."/>
            <person name="Andreopoulos W."/>
            <person name="Pangilinan J."/>
            <person name="LaButti K."/>
            <person name="Riley R."/>
            <person name="Lipzen A."/>
            <person name="Clum A."/>
            <person name="Drula E."/>
            <person name="Henrissat B."/>
            <person name="Kohler A."/>
            <person name="Grigoriev I.V."/>
            <person name="Martin F.M."/>
            <person name="Hacquard S."/>
        </authorList>
    </citation>
    <scope>NUCLEOTIDE SEQUENCE</scope>
    <source>
        <strain evidence="11">MPI-SDFR-AT-0117</strain>
    </source>
</reference>